<sequence>MVVVLRNIPPLGLWGIGTRGSEDHGQYVYPIIQLLKTWEGQANFALALVTFVWVELGYPIDFHGDSAKYYNGSTLDPTLCIEEHVTGYFLLLIMPSRAYDSFLRASPVAPRLAHSYACGHLNGYDAIIGKP</sequence>
<keyword evidence="2" id="KW-1185">Reference proteome</keyword>
<evidence type="ECO:0000313" key="1">
    <source>
        <dbReference type="EMBL" id="KAK7349917.1"/>
    </source>
</evidence>
<comment type="caution">
    <text evidence="1">The sequence shown here is derived from an EMBL/GenBank/DDBJ whole genome shotgun (WGS) entry which is preliminary data.</text>
</comment>
<accession>A0AAN9M8R5</accession>
<name>A0AAN9M8R5_CANGL</name>
<gene>
    <name evidence="1" type="ORF">VNO77_07795</name>
</gene>
<evidence type="ECO:0000313" key="2">
    <source>
        <dbReference type="Proteomes" id="UP001367508"/>
    </source>
</evidence>
<dbReference type="EMBL" id="JAYMYQ010000002">
    <property type="protein sequence ID" value="KAK7349917.1"/>
    <property type="molecule type" value="Genomic_DNA"/>
</dbReference>
<organism evidence="1 2">
    <name type="scientific">Canavalia gladiata</name>
    <name type="common">Sword bean</name>
    <name type="synonym">Dolichos gladiatus</name>
    <dbReference type="NCBI Taxonomy" id="3824"/>
    <lineage>
        <taxon>Eukaryota</taxon>
        <taxon>Viridiplantae</taxon>
        <taxon>Streptophyta</taxon>
        <taxon>Embryophyta</taxon>
        <taxon>Tracheophyta</taxon>
        <taxon>Spermatophyta</taxon>
        <taxon>Magnoliopsida</taxon>
        <taxon>eudicotyledons</taxon>
        <taxon>Gunneridae</taxon>
        <taxon>Pentapetalae</taxon>
        <taxon>rosids</taxon>
        <taxon>fabids</taxon>
        <taxon>Fabales</taxon>
        <taxon>Fabaceae</taxon>
        <taxon>Papilionoideae</taxon>
        <taxon>50 kb inversion clade</taxon>
        <taxon>NPAAA clade</taxon>
        <taxon>indigoferoid/millettioid clade</taxon>
        <taxon>Phaseoleae</taxon>
        <taxon>Canavalia</taxon>
    </lineage>
</organism>
<reference evidence="1 2" key="1">
    <citation type="submission" date="2024-01" db="EMBL/GenBank/DDBJ databases">
        <title>The genomes of 5 underutilized Papilionoideae crops provide insights into root nodulation and disease resistanc.</title>
        <authorList>
            <person name="Jiang F."/>
        </authorList>
    </citation>
    <scope>NUCLEOTIDE SEQUENCE [LARGE SCALE GENOMIC DNA]</scope>
    <source>
        <strain evidence="1">LVBAO_FW01</strain>
        <tissue evidence="1">Leaves</tissue>
    </source>
</reference>
<protein>
    <submittedName>
        <fullName evidence="1">Uncharacterized protein</fullName>
    </submittedName>
</protein>
<dbReference type="AlphaFoldDB" id="A0AAN9M8R5"/>
<dbReference type="Proteomes" id="UP001367508">
    <property type="component" value="Unassembled WGS sequence"/>
</dbReference>
<proteinExistence type="predicted"/>